<dbReference type="PANTHER" id="PTHR43359">
    <property type="entry name" value="FORMATE HYDROGENLYASE SUBUNIT 4"/>
    <property type="match status" value="1"/>
</dbReference>
<comment type="subcellular location">
    <subcellularLocation>
        <location evidence="1">Membrane</location>
        <topology evidence="1">Multi-pass membrane protein</topology>
    </subcellularLocation>
</comment>
<feature type="transmembrane region" description="Helical" evidence="5">
    <location>
        <begin position="6"/>
        <end position="23"/>
    </location>
</feature>
<dbReference type="OrthoDB" id="9778499at2"/>
<evidence type="ECO:0000256" key="5">
    <source>
        <dbReference type="SAM" id="Phobius"/>
    </source>
</evidence>
<dbReference type="InterPro" id="IPR052561">
    <property type="entry name" value="ComplexI_Subunit1"/>
</dbReference>
<evidence type="ECO:0000256" key="4">
    <source>
        <dbReference type="ARBA" id="ARBA00023136"/>
    </source>
</evidence>
<feature type="transmembrane region" description="Helical" evidence="5">
    <location>
        <begin position="262"/>
        <end position="281"/>
    </location>
</feature>
<dbReference type="PANTHER" id="PTHR43359:SF1">
    <property type="entry name" value="FORMATE HYDROGENLYASE SUBUNIT 4-RELATED"/>
    <property type="match status" value="1"/>
</dbReference>
<dbReference type="STRING" id="1121256.SAMN02746089_00750"/>
<dbReference type="Proteomes" id="UP000184088">
    <property type="component" value="Unassembled WGS sequence"/>
</dbReference>
<keyword evidence="4 5" id="KW-0472">Membrane</keyword>
<evidence type="ECO:0000256" key="1">
    <source>
        <dbReference type="ARBA" id="ARBA00004141"/>
    </source>
</evidence>
<dbReference type="AlphaFoldDB" id="A0A1M4W496"/>
<evidence type="ECO:0000256" key="3">
    <source>
        <dbReference type="ARBA" id="ARBA00022989"/>
    </source>
</evidence>
<dbReference type="EMBL" id="FQVH01000005">
    <property type="protein sequence ID" value="SHE75970.1"/>
    <property type="molecule type" value="Genomic_DNA"/>
</dbReference>
<name>A0A1M4W496_9THEO</name>
<dbReference type="GO" id="GO:0016829">
    <property type="term" value="F:lyase activity"/>
    <property type="evidence" value="ECO:0007669"/>
    <property type="project" value="UniProtKB-KW"/>
</dbReference>
<organism evidence="6 7">
    <name type="scientific">Caldanaerobius fijiensis DSM 17918</name>
    <dbReference type="NCBI Taxonomy" id="1121256"/>
    <lineage>
        <taxon>Bacteria</taxon>
        <taxon>Bacillati</taxon>
        <taxon>Bacillota</taxon>
        <taxon>Clostridia</taxon>
        <taxon>Thermoanaerobacterales</taxon>
        <taxon>Thermoanaerobacteraceae</taxon>
        <taxon>Caldanaerobius</taxon>
    </lineage>
</organism>
<evidence type="ECO:0000313" key="7">
    <source>
        <dbReference type="Proteomes" id="UP000184088"/>
    </source>
</evidence>
<sequence length="282" mass="31746">MIILKIIFALIVLPIVGGLIVGIDRKLTARLQGRFGPPVLQPFYDFIKLIGKERQLVNGFQALSVFIYFVSSALSLLLFVLRQDLLMIIFVMSIGAVFLVVGALSVKSPYSQVGSQRELLQMMAYEPLLILVIVSMYLVTGSFSIRAIANYPVPLFFKLPLIFLVMSIVLGIKMRKSPFDISASEHAHQEIVRGVLTDYSGMYLALIEAAHWYDLVLLLGIIMLFFANNWLVGAAIALIYVIFEIFIDNVTARLTVKWMMQFTWIVGLALAVVNIAWLYFVR</sequence>
<feature type="transmembrane region" description="Helical" evidence="5">
    <location>
        <begin position="85"/>
        <end position="106"/>
    </location>
</feature>
<feature type="transmembrane region" description="Helical" evidence="5">
    <location>
        <begin position="155"/>
        <end position="172"/>
    </location>
</feature>
<gene>
    <name evidence="6" type="ORF">SAMN02746089_00750</name>
</gene>
<dbReference type="GO" id="GO:0005886">
    <property type="term" value="C:plasma membrane"/>
    <property type="evidence" value="ECO:0007669"/>
    <property type="project" value="TreeGrafter"/>
</dbReference>
<feature type="transmembrane region" description="Helical" evidence="5">
    <location>
        <begin position="215"/>
        <end position="242"/>
    </location>
</feature>
<accession>A0A1M4W496</accession>
<reference evidence="6 7" key="1">
    <citation type="submission" date="2016-11" db="EMBL/GenBank/DDBJ databases">
        <authorList>
            <person name="Jaros S."/>
            <person name="Januszkiewicz K."/>
            <person name="Wedrychowicz H."/>
        </authorList>
    </citation>
    <scope>NUCLEOTIDE SEQUENCE [LARGE SCALE GENOMIC DNA]</scope>
    <source>
        <strain evidence="6 7">DSM 17918</strain>
    </source>
</reference>
<feature type="transmembrane region" description="Helical" evidence="5">
    <location>
        <begin position="127"/>
        <end position="149"/>
    </location>
</feature>
<dbReference type="Pfam" id="PF00146">
    <property type="entry name" value="NADHdh"/>
    <property type="match status" value="1"/>
</dbReference>
<keyword evidence="6" id="KW-0456">Lyase</keyword>
<evidence type="ECO:0000256" key="2">
    <source>
        <dbReference type="ARBA" id="ARBA00022692"/>
    </source>
</evidence>
<keyword evidence="7" id="KW-1185">Reference proteome</keyword>
<feature type="transmembrane region" description="Helical" evidence="5">
    <location>
        <begin position="56"/>
        <end position="79"/>
    </location>
</feature>
<keyword evidence="2 5" id="KW-0812">Transmembrane</keyword>
<dbReference type="InterPro" id="IPR001694">
    <property type="entry name" value="NADH_UbQ_OxRdtase_su1/FPO"/>
</dbReference>
<evidence type="ECO:0000313" key="6">
    <source>
        <dbReference type="EMBL" id="SHE75970.1"/>
    </source>
</evidence>
<proteinExistence type="predicted"/>
<dbReference type="RefSeq" id="WP_073341874.1">
    <property type="nucleotide sequence ID" value="NZ_FQVH01000005.1"/>
</dbReference>
<keyword evidence="3 5" id="KW-1133">Transmembrane helix</keyword>
<protein>
    <submittedName>
        <fullName evidence="6">Formate hydrogenlyase subunit 4</fullName>
    </submittedName>
</protein>